<reference evidence="2 3" key="1">
    <citation type="journal article" date="2021" name="Commun. Biol.">
        <title>The genome of Shorea leprosula (Dipterocarpaceae) highlights the ecological relevance of drought in aseasonal tropical rainforests.</title>
        <authorList>
            <person name="Ng K.K.S."/>
            <person name="Kobayashi M.J."/>
            <person name="Fawcett J.A."/>
            <person name="Hatakeyama M."/>
            <person name="Paape T."/>
            <person name="Ng C.H."/>
            <person name="Ang C.C."/>
            <person name="Tnah L.H."/>
            <person name="Lee C.T."/>
            <person name="Nishiyama T."/>
            <person name="Sese J."/>
            <person name="O'Brien M.J."/>
            <person name="Copetti D."/>
            <person name="Mohd Noor M.I."/>
            <person name="Ong R.C."/>
            <person name="Putra M."/>
            <person name="Sireger I.Z."/>
            <person name="Indrioko S."/>
            <person name="Kosugi Y."/>
            <person name="Izuno A."/>
            <person name="Isagi Y."/>
            <person name="Lee S.L."/>
            <person name="Shimizu K.K."/>
        </authorList>
    </citation>
    <scope>NUCLEOTIDE SEQUENCE [LARGE SCALE GENOMIC DNA]</scope>
    <source>
        <strain evidence="2">214</strain>
    </source>
</reference>
<sequence>MLGCWGFEEFGDFVIDFCCYGFWLADEVCKEAVCGKGKCINSQNSTFSYECECDPGWKQARADEDDHLKFLPCVIPSCTLNHACAAASASFQDKALEANTSIFDPCHWANCGGGLCNTTSAFTYNCICKEGFYNLLNTTAFPCYQGCEIGMDCTAIGISMPNKSSTVDPALPDDSNNQAGLSLHRDYHWLIIPLMSLAMVN</sequence>
<dbReference type="AlphaFoldDB" id="A0AAV5MNB5"/>
<dbReference type="EMBL" id="BPVZ01000338">
    <property type="protein sequence ID" value="GKV50092.1"/>
    <property type="molecule type" value="Genomic_DNA"/>
</dbReference>
<evidence type="ECO:0000313" key="3">
    <source>
        <dbReference type="Proteomes" id="UP001054252"/>
    </source>
</evidence>
<keyword evidence="3" id="KW-1185">Reference proteome</keyword>
<dbReference type="InterPro" id="IPR000742">
    <property type="entry name" value="EGF"/>
</dbReference>
<protein>
    <recommendedName>
        <fullName evidence="1">EGF-like domain-containing protein</fullName>
    </recommendedName>
</protein>
<dbReference type="PANTHER" id="PTHR33881:SF7">
    <property type="entry name" value="NEUROGENIC LOCUS NOTCH-LIKE PROTEIN"/>
    <property type="match status" value="1"/>
</dbReference>
<gene>
    <name evidence="2" type="ORF">SLEP1_g56808</name>
</gene>
<evidence type="ECO:0000259" key="1">
    <source>
        <dbReference type="SMART" id="SM00181"/>
    </source>
</evidence>
<dbReference type="SMART" id="SM00181">
    <property type="entry name" value="EGF"/>
    <property type="match status" value="2"/>
</dbReference>
<evidence type="ECO:0000313" key="2">
    <source>
        <dbReference type="EMBL" id="GKV50092.1"/>
    </source>
</evidence>
<feature type="domain" description="EGF-like" evidence="1">
    <location>
        <begin position="28"/>
        <end position="74"/>
    </location>
</feature>
<dbReference type="Gene3D" id="2.10.25.10">
    <property type="entry name" value="Laminin"/>
    <property type="match status" value="1"/>
</dbReference>
<accession>A0AAV5MNB5</accession>
<feature type="domain" description="EGF-like" evidence="1">
    <location>
        <begin position="105"/>
        <end position="148"/>
    </location>
</feature>
<proteinExistence type="predicted"/>
<name>A0AAV5MNB5_9ROSI</name>
<dbReference type="PANTHER" id="PTHR33881">
    <property type="entry name" value="NEUROGENIC LOCUS NOTCH-LIKE PROTEIN"/>
    <property type="match status" value="1"/>
</dbReference>
<dbReference type="Proteomes" id="UP001054252">
    <property type="component" value="Unassembled WGS sequence"/>
</dbReference>
<comment type="caution">
    <text evidence="2">The sequence shown here is derived from an EMBL/GenBank/DDBJ whole genome shotgun (WGS) entry which is preliminary data.</text>
</comment>
<organism evidence="2 3">
    <name type="scientific">Rubroshorea leprosula</name>
    <dbReference type="NCBI Taxonomy" id="152421"/>
    <lineage>
        <taxon>Eukaryota</taxon>
        <taxon>Viridiplantae</taxon>
        <taxon>Streptophyta</taxon>
        <taxon>Embryophyta</taxon>
        <taxon>Tracheophyta</taxon>
        <taxon>Spermatophyta</taxon>
        <taxon>Magnoliopsida</taxon>
        <taxon>eudicotyledons</taxon>
        <taxon>Gunneridae</taxon>
        <taxon>Pentapetalae</taxon>
        <taxon>rosids</taxon>
        <taxon>malvids</taxon>
        <taxon>Malvales</taxon>
        <taxon>Dipterocarpaceae</taxon>
        <taxon>Rubroshorea</taxon>
    </lineage>
</organism>